<comment type="caution">
    <text evidence="2">The sequence shown here is derived from an EMBL/GenBank/DDBJ whole genome shotgun (WGS) entry which is preliminary data.</text>
</comment>
<feature type="compositionally biased region" description="Pro residues" evidence="1">
    <location>
        <begin position="267"/>
        <end position="285"/>
    </location>
</feature>
<gene>
    <name evidence="2" type="primary">FUBP3</name>
    <name evidence="2" type="ORF">SPIL2461_LOCUS21769</name>
</gene>
<proteinExistence type="predicted"/>
<feature type="non-terminal residue" evidence="2">
    <location>
        <position position="465"/>
    </location>
</feature>
<dbReference type="EMBL" id="CAJNIZ010046571">
    <property type="protein sequence ID" value="CAE7751647.1"/>
    <property type="molecule type" value="Genomic_DNA"/>
</dbReference>
<dbReference type="AlphaFoldDB" id="A0A812XSI2"/>
<name>A0A812XSI2_SYMPI</name>
<accession>A0A812XSI2</accession>
<dbReference type="OrthoDB" id="10249433at2759"/>
<protein>
    <submittedName>
        <fullName evidence="2">FUBP3 protein</fullName>
    </submittedName>
</protein>
<organism evidence="2 3">
    <name type="scientific">Symbiodinium pilosum</name>
    <name type="common">Dinoflagellate</name>
    <dbReference type="NCBI Taxonomy" id="2952"/>
    <lineage>
        <taxon>Eukaryota</taxon>
        <taxon>Sar</taxon>
        <taxon>Alveolata</taxon>
        <taxon>Dinophyceae</taxon>
        <taxon>Suessiales</taxon>
        <taxon>Symbiodiniaceae</taxon>
        <taxon>Symbiodinium</taxon>
    </lineage>
</organism>
<evidence type="ECO:0000313" key="2">
    <source>
        <dbReference type="EMBL" id="CAE7751647.1"/>
    </source>
</evidence>
<reference evidence="2" key="1">
    <citation type="submission" date="2021-02" db="EMBL/GenBank/DDBJ databases">
        <authorList>
            <person name="Dougan E. K."/>
            <person name="Rhodes N."/>
            <person name="Thang M."/>
            <person name="Chan C."/>
        </authorList>
    </citation>
    <scope>NUCLEOTIDE SEQUENCE</scope>
</reference>
<evidence type="ECO:0000313" key="3">
    <source>
        <dbReference type="Proteomes" id="UP000649617"/>
    </source>
</evidence>
<evidence type="ECO:0000256" key="1">
    <source>
        <dbReference type="SAM" id="MobiDB-lite"/>
    </source>
</evidence>
<keyword evidence="3" id="KW-1185">Reference proteome</keyword>
<feature type="region of interest" description="Disordered" evidence="1">
    <location>
        <begin position="253"/>
        <end position="293"/>
    </location>
</feature>
<dbReference type="Proteomes" id="UP000649617">
    <property type="component" value="Unassembled WGS sequence"/>
</dbReference>
<sequence>SASCHLAGLRIGDAAMMMAFRTVIVAVLAGPALATVLARTKLRQSSGSWQDFSPCSCAQCLGEHRNEGGAGSVGFQCFPKSSSLADCRQSEDMAARVVQSADVVSYDRYCLYTCKPLLTDEIKPVVDCAHLDHHEITDLAQSPTSNGREIVYEAHPLARVGPISQWVPLPEASATNPTLDARSSDPVGAIRGTFSSLRRQEAAAPGVSPYNLPDAAKAPPLCVCHCGNRVNRFRQTESDGIVYPKPKQVKLPLSVTSSGNPAVQPEPLQPPMPPPPPADLPPPSMPLGLFPGQELPPLPEAPLEITAPLSPSEIGLPEAGATSEKASEKPVSFLQEVLGRVYKVLWHLQLRAMAATEVVALMFPGSLKIFQRSTEANYRIEIARHYIINVRQLWMFLRHAAHLSDHLRGVTLDGLEKACSAIHSLACSLRTQEQHEAGIALIFKQPRSLQHDEWIQEAVKCYCTC</sequence>